<proteinExistence type="predicted"/>
<dbReference type="Gene3D" id="3.40.190.10">
    <property type="entry name" value="Periplasmic binding protein-like II"/>
    <property type="match status" value="2"/>
</dbReference>
<evidence type="ECO:0000256" key="1">
    <source>
        <dbReference type="ARBA" id="ARBA00022729"/>
    </source>
</evidence>
<dbReference type="Proteomes" id="UP000037712">
    <property type="component" value="Unassembled WGS sequence"/>
</dbReference>
<dbReference type="AlphaFoldDB" id="A0A0M8PG59"/>
<dbReference type="EMBL" id="AZYO01000028">
    <property type="protein sequence ID" value="KOS55884.1"/>
    <property type="molecule type" value="Genomic_DNA"/>
</dbReference>
<organism evidence="3 4">
    <name type="scientific">Rhodococcus rhodochrous KG-21</name>
    <dbReference type="NCBI Taxonomy" id="1441923"/>
    <lineage>
        <taxon>Bacteria</taxon>
        <taxon>Bacillati</taxon>
        <taxon>Actinomycetota</taxon>
        <taxon>Actinomycetes</taxon>
        <taxon>Mycobacteriales</taxon>
        <taxon>Nocardiaceae</taxon>
        <taxon>Rhodococcus</taxon>
    </lineage>
</organism>
<sequence length="353" mass="37015">MRISTLRRSIAGLGIAALTFTAVACGSGTTTEVATEDLGPQGDATWQEVVEAAKQEGSVTYYTGQATDNLENLADRFESAYGITVDIVRDNDANLQTKLAAEASTGRPVADVVASAARPWVDQRIAEGYYVPVAGPAFDAAEFDSEKFMIGDTIFTSSAAVLTYGWNTDRVPDGLDSYEDLLAPDLAGGKIGVILPVSAAIVDFYDYLADTVSPDFVEKLAAQQPRTYPGAQAMGQALTSGELAATVYTVPLTTEKEAGAPVESAMPNPVFGAAFYTGVTATAPHPNAAQLFANFLVTKAGQEAVANRAGAVLPDVSTAATPAENIWVNSRTVTAADVEAFRAEFERLFGASQ</sequence>
<evidence type="ECO:0000256" key="2">
    <source>
        <dbReference type="SAM" id="SignalP"/>
    </source>
</evidence>
<reference evidence="4" key="2">
    <citation type="submission" date="2015-01" db="EMBL/GenBank/DDBJ databases">
        <title>Draft genome sequence of potential hydrocarbon metabolising strain of Rhodococcus rhodochrous.</title>
        <authorList>
            <person name="Aggarwal R.K."/>
            <person name="Dawar C."/>
        </authorList>
    </citation>
    <scope>NUCLEOTIDE SEQUENCE [LARGE SCALE GENOMIC DNA]</scope>
    <source>
        <strain evidence="4">KG-21</strain>
    </source>
</reference>
<gene>
    <name evidence="3" type="ORF">Z051_12435</name>
</gene>
<dbReference type="Pfam" id="PF13531">
    <property type="entry name" value="SBP_bac_11"/>
    <property type="match status" value="1"/>
</dbReference>
<dbReference type="SUPFAM" id="SSF53850">
    <property type="entry name" value="Periplasmic binding protein-like II"/>
    <property type="match status" value="1"/>
</dbReference>
<feature type="signal peptide" evidence="2">
    <location>
        <begin position="1"/>
        <end position="24"/>
    </location>
</feature>
<dbReference type="RefSeq" id="WP_054373014.1">
    <property type="nucleotide sequence ID" value="NZ_AZYO01000028.1"/>
</dbReference>
<dbReference type="PANTHER" id="PTHR30006:SF2">
    <property type="entry name" value="ABC TRANSPORTER SUBSTRATE-BINDING PROTEIN"/>
    <property type="match status" value="1"/>
</dbReference>
<keyword evidence="1 2" id="KW-0732">Signal</keyword>
<name>A0A0M8PG59_RHORH</name>
<dbReference type="PANTHER" id="PTHR30006">
    <property type="entry name" value="THIAMINE-BINDING PERIPLASMIC PROTEIN-RELATED"/>
    <property type="match status" value="1"/>
</dbReference>
<evidence type="ECO:0000313" key="3">
    <source>
        <dbReference type="EMBL" id="KOS55884.1"/>
    </source>
</evidence>
<reference evidence="3 4" key="1">
    <citation type="journal article" date="2015" name="Genome Announc.">
        <title>Draft Genome Sequence of Rhodococcus rhodochrous Strain KG-21, a Soil Isolate from Oil Fields of Krishna-Godavari Basin, India.</title>
        <authorList>
            <person name="Dawar C."/>
            <person name="Aggarwal R.K."/>
        </authorList>
    </citation>
    <scope>NUCLEOTIDE SEQUENCE [LARGE SCALE GENOMIC DNA]</scope>
    <source>
        <strain evidence="3 4">KG-21</strain>
    </source>
</reference>
<comment type="caution">
    <text evidence="3">The sequence shown here is derived from an EMBL/GenBank/DDBJ whole genome shotgun (WGS) entry which is preliminary data.</text>
</comment>
<accession>A0A0M8PG59</accession>
<protein>
    <submittedName>
        <fullName evidence="3">Transporter</fullName>
    </submittedName>
</protein>
<feature type="chain" id="PRO_5038945719" evidence="2">
    <location>
        <begin position="25"/>
        <end position="353"/>
    </location>
</feature>
<evidence type="ECO:0000313" key="4">
    <source>
        <dbReference type="Proteomes" id="UP000037712"/>
    </source>
</evidence>
<dbReference type="PROSITE" id="PS51257">
    <property type="entry name" value="PROKAR_LIPOPROTEIN"/>
    <property type="match status" value="1"/>
</dbReference>
<dbReference type="PATRIC" id="fig|1441923.3.peg.2735"/>